<dbReference type="SUPFAM" id="SSF51556">
    <property type="entry name" value="Metallo-dependent hydrolases"/>
    <property type="match status" value="1"/>
</dbReference>
<dbReference type="InterPro" id="IPR032466">
    <property type="entry name" value="Metal_Hydrolase"/>
</dbReference>
<organism evidence="8 9">
    <name type="scientific">Ruminococcus albus</name>
    <dbReference type="NCBI Taxonomy" id="1264"/>
    <lineage>
        <taxon>Bacteria</taxon>
        <taxon>Bacillati</taxon>
        <taxon>Bacillota</taxon>
        <taxon>Clostridia</taxon>
        <taxon>Eubacteriales</taxon>
        <taxon>Oscillospiraceae</taxon>
        <taxon>Ruminococcus</taxon>
    </lineage>
</organism>
<protein>
    <recommendedName>
        <fullName evidence="3">adenosine deaminase</fullName>
        <ecNumber evidence="3">3.5.4.4</ecNumber>
    </recommendedName>
</protein>
<dbReference type="GO" id="GO:0005829">
    <property type="term" value="C:cytosol"/>
    <property type="evidence" value="ECO:0007669"/>
    <property type="project" value="TreeGrafter"/>
</dbReference>
<dbReference type="Pfam" id="PF00962">
    <property type="entry name" value="A_deaminase"/>
    <property type="match status" value="1"/>
</dbReference>
<dbReference type="EC" id="3.5.4.4" evidence="3"/>
<evidence type="ECO:0000259" key="7">
    <source>
        <dbReference type="Pfam" id="PF00962"/>
    </source>
</evidence>
<dbReference type="PANTHER" id="PTHR11409:SF43">
    <property type="entry name" value="ADENOSINE DEAMINASE"/>
    <property type="match status" value="1"/>
</dbReference>
<dbReference type="GO" id="GO:0046872">
    <property type="term" value="F:metal ion binding"/>
    <property type="evidence" value="ECO:0007669"/>
    <property type="project" value="UniProtKB-KW"/>
</dbReference>
<evidence type="ECO:0000256" key="5">
    <source>
        <dbReference type="ARBA" id="ARBA00022801"/>
    </source>
</evidence>
<evidence type="ECO:0000313" key="8">
    <source>
        <dbReference type="EMBL" id="SEK63744.1"/>
    </source>
</evidence>
<evidence type="ECO:0000313" key="9">
    <source>
        <dbReference type="Proteomes" id="UP000186015"/>
    </source>
</evidence>
<dbReference type="Proteomes" id="UP000186015">
    <property type="component" value="Unassembled WGS sequence"/>
</dbReference>
<dbReference type="Gene3D" id="3.20.20.140">
    <property type="entry name" value="Metal-dependent hydrolases"/>
    <property type="match status" value="1"/>
</dbReference>
<evidence type="ECO:0000256" key="6">
    <source>
        <dbReference type="ARBA" id="ARBA00022833"/>
    </source>
</evidence>
<evidence type="ECO:0000256" key="1">
    <source>
        <dbReference type="ARBA" id="ARBA00001947"/>
    </source>
</evidence>
<dbReference type="NCBIfam" id="TIGR01430">
    <property type="entry name" value="aden_deam"/>
    <property type="match status" value="1"/>
</dbReference>
<comment type="similarity">
    <text evidence="2">Belongs to the metallo-dependent hydrolases superfamily. Adenosine and AMP deaminases family.</text>
</comment>
<gene>
    <name evidence="8" type="ORF">SAMN05216469_1045</name>
</gene>
<name>A0A1H7IN61_RUMAL</name>
<dbReference type="GO" id="GO:0043103">
    <property type="term" value="P:hypoxanthine salvage"/>
    <property type="evidence" value="ECO:0007669"/>
    <property type="project" value="TreeGrafter"/>
</dbReference>
<evidence type="ECO:0000256" key="3">
    <source>
        <dbReference type="ARBA" id="ARBA00012784"/>
    </source>
</evidence>
<keyword evidence="5" id="KW-0378">Hydrolase</keyword>
<dbReference type="AlphaFoldDB" id="A0A1H7IN61"/>
<proteinExistence type="inferred from homology"/>
<dbReference type="GO" id="GO:0046103">
    <property type="term" value="P:inosine biosynthetic process"/>
    <property type="evidence" value="ECO:0007669"/>
    <property type="project" value="TreeGrafter"/>
</dbReference>
<dbReference type="EMBL" id="FOAT01000004">
    <property type="protein sequence ID" value="SEK63744.1"/>
    <property type="molecule type" value="Genomic_DNA"/>
</dbReference>
<evidence type="ECO:0000256" key="2">
    <source>
        <dbReference type="ARBA" id="ARBA00006676"/>
    </source>
</evidence>
<dbReference type="GO" id="GO:0004000">
    <property type="term" value="F:adenosine deaminase activity"/>
    <property type="evidence" value="ECO:0007669"/>
    <property type="project" value="UniProtKB-ARBA"/>
</dbReference>
<dbReference type="OrthoDB" id="9779574at2"/>
<accession>A0A1H7IN61</accession>
<comment type="cofactor">
    <cofactor evidence="1">
        <name>Zn(2+)</name>
        <dbReference type="ChEBI" id="CHEBI:29105"/>
    </cofactor>
</comment>
<dbReference type="PANTHER" id="PTHR11409">
    <property type="entry name" value="ADENOSINE DEAMINASE"/>
    <property type="match status" value="1"/>
</dbReference>
<dbReference type="InterPro" id="IPR006330">
    <property type="entry name" value="Ado/ade_deaminase"/>
</dbReference>
<keyword evidence="6" id="KW-0862">Zinc</keyword>
<dbReference type="GO" id="GO:0006154">
    <property type="term" value="P:adenosine catabolic process"/>
    <property type="evidence" value="ECO:0007669"/>
    <property type="project" value="TreeGrafter"/>
</dbReference>
<dbReference type="RefSeq" id="WP_074831131.1">
    <property type="nucleotide sequence ID" value="NZ_FOAT01000004.1"/>
</dbReference>
<keyword evidence="4" id="KW-0479">Metal-binding</keyword>
<sequence length="336" mass="37312">MGRTDRIFPDKYIDLHLHLDGAVTSDIAKRLADMQGIVLPAESDALEKLLSVGEDCKDLNEFLECFELPLKLLQTVEALDECAFLVAEKMREQGVIYAEIRFAPQLHCEKGLTQRDAVDAVIRGLSRSGLKTGLILCCMRGSDNEEKNLETAELAKEYLDKGVNALDLAGAEGLFSTENFAELFAKIRESGVPFTIHAGEADGAESVRKALEFGASRIGHGVRINEDPELVSIIAERGIPLEMCPNSNRLTHAVEDMNDYPFMDYLSRGIKVTINTDDPAIERTDIAAEFRYMESRFGMTAEQKREVLLNAADAVFANDEVKQWLRDQIAPGVNEK</sequence>
<evidence type="ECO:0000256" key="4">
    <source>
        <dbReference type="ARBA" id="ARBA00022723"/>
    </source>
</evidence>
<feature type="domain" description="Adenosine deaminase" evidence="7">
    <location>
        <begin position="14"/>
        <end position="330"/>
    </location>
</feature>
<dbReference type="InterPro" id="IPR001365">
    <property type="entry name" value="A_deaminase_dom"/>
</dbReference>
<reference evidence="8 9" key="1">
    <citation type="submission" date="2016-10" db="EMBL/GenBank/DDBJ databases">
        <authorList>
            <person name="de Groot N.N."/>
        </authorList>
    </citation>
    <scope>NUCLEOTIDE SEQUENCE [LARGE SCALE GENOMIC DNA]</scope>
    <source>
        <strain evidence="8 9">KH2T6</strain>
    </source>
</reference>